<dbReference type="HOGENOM" id="CLU_138943_0_0_1"/>
<keyword evidence="1" id="KW-1133">Transmembrane helix</keyword>
<protein>
    <submittedName>
        <fullName evidence="2">Uncharacterized protein</fullName>
    </submittedName>
</protein>
<evidence type="ECO:0000313" key="2">
    <source>
        <dbReference type="EMBL" id="EFH67768.1"/>
    </source>
</evidence>
<gene>
    <name evidence="2" type="ORF">ARALYDRAFT_891838</name>
</gene>
<dbReference type="AlphaFoldDB" id="D7KEW9"/>
<accession>D7KEW9</accession>
<keyword evidence="1" id="KW-0472">Membrane</keyword>
<dbReference type="Gramene" id="scaffold_104632.1">
    <property type="protein sequence ID" value="scaffold_104632.1"/>
    <property type="gene ID" value="scaffold_104632.1"/>
</dbReference>
<dbReference type="STRING" id="81972.D7KEW9"/>
<sequence>MASRSGVLTEWPWSPLGGFKYLLVAPLKMASIHSYVTAEEEEKDLARLMIVALMLWIVYSQIWISVSRHTQDGQGKEEDRGQAY</sequence>
<evidence type="ECO:0000313" key="3">
    <source>
        <dbReference type="Proteomes" id="UP000008694"/>
    </source>
</evidence>
<dbReference type="EMBL" id="GL348713">
    <property type="protein sequence ID" value="EFH67768.1"/>
    <property type="molecule type" value="Genomic_DNA"/>
</dbReference>
<evidence type="ECO:0000256" key="1">
    <source>
        <dbReference type="SAM" id="Phobius"/>
    </source>
</evidence>
<keyword evidence="3" id="KW-1185">Reference proteome</keyword>
<proteinExistence type="predicted"/>
<dbReference type="Proteomes" id="UP000008694">
    <property type="component" value="Unassembled WGS sequence"/>
</dbReference>
<name>D7KEW9_ARALL</name>
<reference evidence="3" key="1">
    <citation type="journal article" date="2011" name="Nat. Genet.">
        <title>The Arabidopsis lyrata genome sequence and the basis of rapid genome size change.</title>
        <authorList>
            <person name="Hu T.T."/>
            <person name="Pattyn P."/>
            <person name="Bakker E.G."/>
            <person name="Cao J."/>
            <person name="Cheng J.-F."/>
            <person name="Clark R.M."/>
            <person name="Fahlgren N."/>
            <person name="Fawcett J.A."/>
            <person name="Grimwood J."/>
            <person name="Gundlach H."/>
            <person name="Haberer G."/>
            <person name="Hollister J.D."/>
            <person name="Ossowski S."/>
            <person name="Ottilar R.P."/>
            <person name="Salamov A.A."/>
            <person name="Schneeberger K."/>
            <person name="Spannagl M."/>
            <person name="Wang X."/>
            <person name="Yang L."/>
            <person name="Nasrallah M.E."/>
            <person name="Bergelson J."/>
            <person name="Carrington J.C."/>
            <person name="Gaut B.S."/>
            <person name="Schmutz J."/>
            <person name="Mayer K.F.X."/>
            <person name="Van de Peer Y."/>
            <person name="Grigoriev I.V."/>
            <person name="Nordborg M."/>
            <person name="Weigel D."/>
            <person name="Guo Y.-L."/>
        </authorList>
    </citation>
    <scope>NUCLEOTIDE SEQUENCE [LARGE SCALE GENOMIC DNA]</scope>
    <source>
        <strain evidence="3">cv. MN47</strain>
    </source>
</reference>
<organism evidence="3">
    <name type="scientific">Arabidopsis lyrata subsp. lyrata</name>
    <name type="common">Lyre-leaved rock-cress</name>
    <dbReference type="NCBI Taxonomy" id="81972"/>
    <lineage>
        <taxon>Eukaryota</taxon>
        <taxon>Viridiplantae</taxon>
        <taxon>Streptophyta</taxon>
        <taxon>Embryophyta</taxon>
        <taxon>Tracheophyta</taxon>
        <taxon>Spermatophyta</taxon>
        <taxon>Magnoliopsida</taxon>
        <taxon>eudicotyledons</taxon>
        <taxon>Gunneridae</taxon>
        <taxon>Pentapetalae</taxon>
        <taxon>rosids</taxon>
        <taxon>malvids</taxon>
        <taxon>Brassicales</taxon>
        <taxon>Brassicaceae</taxon>
        <taxon>Camelineae</taxon>
        <taxon>Arabidopsis</taxon>
    </lineage>
</organism>
<keyword evidence="1" id="KW-0812">Transmembrane</keyword>
<feature type="transmembrane region" description="Helical" evidence="1">
    <location>
        <begin position="45"/>
        <end position="66"/>
    </location>
</feature>